<dbReference type="EMBL" id="CAWUOM010000165">
    <property type="protein sequence ID" value="CAK7274388.1"/>
    <property type="molecule type" value="Genomic_DNA"/>
</dbReference>
<accession>A0ABP0E1D5</accession>
<sequence length="187" mass="21099">MDATSHPVNQYGLNHGYAFMPNPYDPYGWQAYEQECARRQTLEAVAQQQAGLAAVLSEVLSSDSSPSAMPYTSSSLQLLPSSGYYYAPVCDLDDDDDERRRRKKKKCSGLKCWRKSLSLQRAGPHWCDGKNWGGKVWGLTRSPGDKNRSNWLMYYDPEIDKSEVQAICRRDFVITAINTLATTSQTL</sequence>
<evidence type="ECO:0000313" key="2">
    <source>
        <dbReference type="Proteomes" id="UP001642501"/>
    </source>
</evidence>
<reference evidence="1 2" key="1">
    <citation type="submission" date="2024-01" db="EMBL/GenBank/DDBJ databases">
        <authorList>
            <person name="Allen C."/>
            <person name="Tagirdzhanova G."/>
        </authorList>
    </citation>
    <scope>NUCLEOTIDE SEQUENCE [LARGE SCALE GENOMIC DNA]</scope>
    <source>
        <strain evidence="1 2">CBS 573.63</strain>
    </source>
</reference>
<proteinExistence type="predicted"/>
<protein>
    <submittedName>
        <fullName evidence="1">Uncharacterized protein</fullName>
    </submittedName>
</protein>
<gene>
    <name evidence="1" type="ORF">SEPCBS57363_006138</name>
</gene>
<evidence type="ECO:0000313" key="1">
    <source>
        <dbReference type="EMBL" id="CAK7274388.1"/>
    </source>
</evidence>
<organism evidence="1 2">
    <name type="scientific">Sporothrix epigloea</name>
    <dbReference type="NCBI Taxonomy" id="1892477"/>
    <lineage>
        <taxon>Eukaryota</taxon>
        <taxon>Fungi</taxon>
        <taxon>Dikarya</taxon>
        <taxon>Ascomycota</taxon>
        <taxon>Pezizomycotina</taxon>
        <taxon>Sordariomycetes</taxon>
        <taxon>Sordariomycetidae</taxon>
        <taxon>Ophiostomatales</taxon>
        <taxon>Ophiostomataceae</taxon>
        <taxon>Sporothrix</taxon>
    </lineage>
</organism>
<keyword evidence="2" id="KW-1185">Reference proteome</keyword>
<dbReference type="Proteomes" id="UP001642501">
    <property type="component" value="Unassembled WGS sequence"/>
</dbReference>
<comment type="caution">
    <text evidence="1">The sequence shown here is derived from an EMBL/GenBank/DDBJ whole genome shotgun (WGS) entry which is preliminary data.</text>
</comment>
<name>A0ABP0E1D5_9PEZI</name>